<dbReference type="InParanoid" id="B7GBG5"/>
<dbReference type="Pfam" id="PF04134">
    <property type="entry name" value="DCC1-like"/>
    <property type="match status" value="1"/>
</dbReference>
<evidence type="ECO:0000313" key="2">
    <source>
        <dbReference type="Proteomes" id="UP000000759"/>
    </source>
</evidence>
<accession>B7GBG5</accession>
<reference evidence="2" key="2">
    <citation type="submission" date="2008-08" db="EMBL/GenBank/DDBJ databases">
        <authorList>
            <consortium name="Diatom Consortium"/>
            <person name="Grigoriev I."/>
            <person name="Grimwood J."/>
            <person name="Kuo A."/>
            <person name="Otillar R.P."/>
            <person name="Salamov A."/>
            <person name="Detter J.C."/>
            <person name="Lindquist E."/>
            <person name="Shapiro H."/>
            <person name="Lucas S."/>
            <person name="Glavina del Rio T."/>
            <person name="Pitluck S."/>
            <person name="Rokhsar D."/>
            <person name="Bowler C."/>
        </authorList>
    </citation>
    <scope>GENOME REANNOTATION</scope>
    <source>
        <strain evidence="2">CCAP 1055/1</strain>
    </source>
</reference>
<proteinExistence type="predicted"/>
<dbReference type="HOGENOM" id="CLU_1411301_0_0_1"/>
<dbReference type="InterPro" id="IPR007263">
    <property type="entry name" value="DCC1-like"/>
</dbReference>
<evidence type="ECO:0008006" key="3">
    <source>
        <dbReference type="Google" id="ProtNLM"/>
    </source>
</evidence>
<protein>
    <recommendedName>
        <fullName evidence="3">DUF393 domain-containing protein</fullName>
    </recommendedName>
</protein>
<dbReference type="PaxDb" id="2850-Phatr49685"/>
<name>B7GBG5_PHATC</name>
<dbReference type="OrthoDB" id="1921868at2759"/>
<dbReference type="RefSeq" id="XP_002184459.1">
    <property type="nucleotide sequence ID" value="XM_002184423.1"/>
</dbReference>
<keyword evidence="2" id="KW-1185">Reference proteome</keyword>
<evidence type="ECO:0000313" key="1">
    <source>
        <dbReference type="EMBL" id="EEC44208.1"/>
    </source>
</evidence>
<dbReference type="EMBL" id="CM000625">
    <property type="protein sequence ID" value="EEC44208.1"/>
    <property type="molecule type" value="Genomic_DNA"/>
</dbReference>
<dbReference type="Proteomes" id="UP000000759">
    <property type="component" value="Chromosome 23"/>
</dbReference>
<dbReference type="KEGG" id="pti:PHATRDRAFT_49685"/>
<organism evidence="1 2">
    <name type="scientific">Phaeodactylum tricornutum (strain CCAP 1055/1)</name>
    <dbReference type="NCBI Taxonomy" id="556484"/>
    <lineage>
        <taxon>Eukaryota</taxon>
        <taxon>Sar</taxon>
        <taxon>Stramenopiles</taxon>
        <taxon>Ochrophyta</taxon>
        <taxon>Bacillariophyta</taxon>
        <taxon>Bacillariophyceae</taxon>
        <taxon>Bacillariophycidae</taxon>
        <taxon>Naviculales</taxon>
        <taxon>Phaeodactylaceae</taxon>
        <taxon>Phaeodactylum</taxon>
    </lineage>
</organism>
<gene>
    <name evidence="1" type="ORF">PHATRDRAFT_49685</name>
</gene>
<reference evidence="1 2" key="1">
    <citation type="journal article" date="2008" name="Nature">
        <title>The Phaeodactylum genome reveals the evolutionary history of diatom genomes.</title>
        <authorList>
            <person name="Bowler C."/>
            <person name="Allen A.E."/>
            <person name="Badger J.H."/>
            <person name="Grimwood J."/>
            <person name="Jabbari K."/>
            <person name="Kuo A."/>
            <person name="Maheswari U."/>
            <person name="Martens C."/>
            <person name="Maumus F."/>
            <person name="Otillar R.P."/>
            <person name="Rayko E."/>
            <person name="Salamov A."/>
            <person name="Vandepoele K."/>
            <person name="Beszteri B."/>
            <person name="Gruber A."/>
            <person name="Heijde M."/>
            <person name="Katinka M."/>
            <person name="Mock T."/>
            <person name="Valentin K."/>
            <person name="Verret F."/>
            <person name="Berges J.A."/>
            <person name="Brownlee C."/>
            <person name="Cadoret J.P."/>
            <person name="Chiovitti A."/>
            <person name="Choi C.J."/>
            <person name="Coesel S."/>
            <person name="De Martino A."/>
            <person name="Detter J.C."/>
            <person name="Durkin C."/>
            <person name="Falciatore A."/>
            <person name="Fournet J."/>
            <person name="Haruta M."/>
            <person name="Huysman M.J."/>
            <person name="Jenkins B.D."/>
            <person name="Jiroutova K."/>
            <person name="Jorgensen R.E."/>
            <person name="Joubert Y."/>
            <person name="Kaplan A."/>
            <person name="Kroger N."/>
            <person name="Kroth P.G."/>
            <person name="La Roche J."/>
            <person name="Lindquist E."/>
            <person name="Lommer M."/>
            <person name="Martin-Jezequel V."/>
            <person name="Lopez P.J."/>
            <person name="Lucas S."/>
            <person name="Mangogna M."/>
            <person name="McGinnis K."/>
            <person name="Medlin L.K."/>
            <person name="Montsant A."/>
            <person name="Oudot-Le Secq M.P."/>
            <person name="Napoli C."/>
            <person name="Obornik M."/>
            <person name="Parker M.S."/>
            <person name="Petit J.L."/>
            <person name="Porcel B.M."/>
            <person name="Poulsen N."/>
            <person name="Robison M."/>
            <person name="Rychlewski L."/>
            <person name="Rynearson T.A."/>
            <person name="Schmutz J."/>
            <person name="Shapiro H."/>
            <person name="Siaut M."/>
            <person name="Stanley M."/>
            <person name="Sussman M.R."/>
            <person name="Taylor A.R."/>
            <person name="Vardi A."/>
            <person name="von Dassow P."/>
            <person name="Vyverman W."/>
            <person name="Willis A."/>
            <person name="Wyrwicz L.S."/>
            <person name="Rokhsar D.S."/>
            <person name="Weissenbach J."/>
            <person name="Armbrust E.V."/>
            <person name="Green B.R."/>
            <person name="Van de Peer Y."/>
            <person name="Grigoriev I.V."/>
        </authorList>
    </citation>
    <scope>NUCLEOTIDE SEQUENCE [LARGE SCALE GENOMIC DNA]</scope>
    <source>
        <strain evidence="1 2">CCAP 1055/1</strain>
    </source>
</reference>
<sequence length="193" mass="21848">MSAVLGFPRIEYVFVARTSRLQRRRSVRSHRPGASGSSLRSSFTDRLGVNFCLDRDEWDHLRFSPMQSTLGQDTCRAYGMPADRSTGILVDEQGAHRDSTAVLRMLPYLGFPYNILGPIGLWLVPTMIRDAAFRAFTKRRGTIWKGIRRIMGWPVDVTRLEAYRDRILGLEEPLDPAWGFDTATASGSEDHSL</sequence>
<dbReference type="GO" id="GO:0015035">
    <property type="term" value="F:protein-disulfide reductase activity"/>
    <property type="evidence" value="ECO:0007669"/>
    <property type="project" value="InterPro"/>
</dbReference>
<dbReference type="AlphaFoldDB" id="B7GBG5"/>
<dbReference type="GeneID" id="7198168"/>